<dbReference type="Gene3D" id="1.10.10.2840">
    <property type="entry name" value="PucR C-terminal helix-turn-helix domain"/>
    <property type="match status" value="1"/>
</dbReference>
<dbReference type="RefSeq" id="WP_218134873.1">
    <property type="nucleotide sequence ID" value="NZ_FNON01000005.1"/>
</dbReference>
<sequence>MTLESDRPSTLAALVDVLGEAVIRLVTAMDREVREAILFDTQAPLPETRDGLLLAVGVTQRAARAVIRDAAKAGFAGVVVKDYGEPVGDLAATAERAGIGLLVVGDEVPWHSAHLLISSTLSTGATGGATGPALGDLFALANAIAAAAGGATAIEDPHQRILAYSTLRGQDVDDDRRQGILGRQVPGGEANTEQYRILFHGNEVKHFPALGDGLPRLAVPVRAGGEALGSIWVVDSGSLAPNAEEVLGGSAATAALHLLRIRATEELARRQQGRQLRRLLEGEAGPSDVDEEVPVRVAAFAITGSETGPGREQATLRLLDLVALRCEARYGRQSCVLIGRTVYALLPGKDDQRKIAEDIVAQAFSSLRVPVVAGLGGVVATPADAVQSREDADLVLRVLSLGVTVQSGVAAVEDVSGQVAVLRLRAVLSTDTRLRQGLWQRLVDHDERHGTEHARTVLCYLDSACDVAATAQRLAVHPNTCRYRLRQMQEQLGFDLADPDERLVLWLQLRTLAGITLPGR</sequence>
<comment type="similarity">
    <text evidence="1">Belongs to the CdaR family.</text>
</comment>
<keyword evidence="5" id="KW-1185">Reference proteome</keyword>
<feature type="domain" description="PucR C-terminal helix-turn-helix" evidence="2">
    <location>
        <begin position="455"/>
        <end position="510"/>
    </location>
</feature>
<dbReference type="InterPro" id="IPR025736">
    <property type="entry name" value="PucR_C-HTH_dom"/>
</dbReference>
<accession>A0A1H3JHS2</accession>
<dbReference type="Pfam" id="PF17853">
    <property type="entry name" value="GGDEF_2"/>
    <property type="match status" value="1"/>
</dbReference>
<name>A0A1H3JHS2_9PSEU</name>
<evidence type="ECO:0000259" key="3">
    <source>
        <dbReference type="Pfam" id="PF17853"/>
    </source>
</evidence>
<gene>
    <name evidence="4" type="ORF">SAMN05421504_105390</name>
</gene>
<dbReference type="InterPro" id="IPR041522">
    <property type="entry name" value="CdaR_GGDEF"/>
</dbReference>
<protein>
    <submittedName>
        <fullName evidence="4">PucR C-terminal helix-turn-helix domain-containing protein</fullName>
    </submittedName>
</protein>
<evidence type="ECO:0000313" key="4">
    <source>
        <dbReference type="EMBL" id="SDY38784.1"/>
    </source>
</evidence>
<dbReference type="AlphaFoldDB" id="A0A1H3JHS2"/>
<reference evidence="4 5" key="1">
    <citation type="submission" date="2016-10" db="EMBL/GenBank/DDBJ databases">
        <authorList>
            <person name="de Groot N.N."/>
        </authorList>
    </citation>
    <scope>NUCLEOTIDE SEQUENCE [LARGE SCALE GENOMIC DNA]</scope>
    <source>
        <strain evidence="4 5">CPCC 202699</strain>
    </source>
</reference>
<dbReference type="Pfam" id="PF13556">
    <property type="entry name" value="HTH_30"/>
    <property type="match status" value="1"/>
</dbReference>
<evidence type="ECO:0000313" key="5">
    <source>
        <dbReference type="Proteomes" id="UP000199515"/>
    </source>
</evidence>
<dbReference type="PANTHER" id="PTHR33744:SF17">
    <property type="entry name" value="CONSERVED PROTEIN"/>
    <property type="match status" value="1"/>
</dbReference>
<dbReference type="InterPro" id="IPR051448">
    <property type="entry name" value="CdaR-like_regulators"/>
</dbReference>
<dbReference type="EMBL" id="FNON01000005">
    <property type="protein sequence ID" value="SDY38784.1"/>
    <property type="molecule type" value="Genomic_DNA"/>
</dbReference>
<dbReference type="InterPro" id="IPR042070">
    <property type="entry name" value="PucR_C-HTH_sf"/>
</dbReference>
<evidence type="ECO:0000256" key="1">
    <source>
        <dbReference type="ARBA" id="ARBA00006754"/>
    </source>
</evidence>
<evidence type="ECO:0000259" key="2">
    <source>
        <dbReference type="Pfam" id="PF13556"/>
    </source>
</evidence>
<dbReference type="Proteomes" id="UP000199515">
    <property type="component" value="Unassembled WGS sequence"/>
</dbReference>
<dbReference type="STRING" id="589385.SAMN05421504_105390"/>
<organism evidence="4 5">
    <name type="scientific">Amycolatopsis xylanica</name>
    <dbReference type="NCBI Taxonomy" id="589385"/>
    <lineage>
        <taxon>Bacteria</taxon>
        <taxon>Bacillati</taxon>
        <taxon>Actinomycetota</taxon>
        <taxon>Actinomycetes</taxon>
        <taxon>Pseudonocardiales</taxon>
        <taxon>Pseudonocardiaceae</taxon>
        <taxon>Amycolatopsis</taxon>
    </lineage>
</organism>
<proteinExistence type="inferred from homology"/>
<dbReference type="PANTHER" id="PTHR33744">
    <property type="entry name" value="CARBOHYDRATE DIACID REGULATOR"/>
    <property type="match status" value="1"/>
</dbReference>
<feature type="domain" description="CdaR GGDEF-like" evidence="3">
    <location>
        <begin position="289"/>
        <end position="398"/>
    </location>
</feature>